<protein>
    <submittedName>
        <fullName evidence="1">Uncharacterized protein</fullName>
    </submittedName>
</protein>
<name>A0A973W1Y2_9BRAD</name>
<evidence type="ECO:0000313" key="2">
    <source>
        <dbReference type="EMBL" id="WXC76541.1"/>
    </source>
</evidence>
<evidence type="ECO:0000313" key="1">
    <source>
        <dbReference type="EMBL" id="NVI45625.1"/>
    </source>
</evidence>
<keyword evidence="3" id="KW-1185">Reference proteome</keyword>
<reference evidence="1" key="1">
    <citation type="submission" date="2020-06" db="EMBL/GenBank/DDBJ databases">
        <title>Whole Genome Sequence of Bradyrhizobium sp. Strain 1S1.</title>
        <authorList>
            <person name="Bromfield E.S.P."/>
            <person name="Cloutier S."/>
        </authorList>
    </citation>
    <scope>NUCLEOTIDE SEQUENCE [LARGE SCALE GENOMIC DNA]</scope>
    <source>
        <strain evidence="1">1S1</strain>
    </source>
</reference>
<accession>A0A973W1Y2</accession>
<reference evidence="2" key="3">
    <citation type="submission" date="2024-03" db="EMBL/GenBank/DDBJ databases">
        <authorList>
            <person name="Bromfield E.S.P."/>
            <person name="Cloutier S."/>
        </authorList>
    </citation>
    <scope>NUCLEOTIDE SEQUENCE</scope>
    <source>
        <strain evidence="2">5S5</strain>
    </source>
</reference>
<organism evidence="1">
    <name type="scientific">Bradyrhizobium septentrionale</name>
    <dbReference type="NCBI Taxonomy" id="1404411"/>
    <lineage>
        <taxon>Bacteria</taxon>
        <taxon>Pseudomonadati</taxon>
        <taxon>Pseudomonadota</taxon>
        <taxon>Alphaproteobacteria</taxon>
        <taxon>Hyphomicrobiales</taxon>
        <taxon>Nitrobacteraceae</taxon>
        <taxon>Bradyrhizobium</taxon>
    </lineage>
</organism>
<reference evidence="2" key="2">
    <citation type="journal article" date="2021" name="Int. J. Syst. Evol. Microbiol.">
        <title>Bradyrhizobium septentrionale sp. nov. (sv. septentrionale) and Bradyrhizobium quebecense sp. nov. (sv. septentrionale) associated with legumes native to Canada possess rearranged symbiosis genes and numerous insertion sequences.</title>
        <authorList>
            <person name="Bromfield E.S.P."/>
            <person name="Cloutier S."/>
        </authorList>
    </citation>
    <scope>NUCLEOTIDE SEQUENCE</scope>
    <source>
        <strain evidence="2">5S5</strain>
    </source>
</reference>
<sequence length="90" mass="10037">MIDDRNGEAATEYSPAFVILVDGYITQGNLAALQGLRSIYTAATRRPLVSSREDNLSLIAIFKARLELLDEAITMVSLDALKRRLIKERL</sequence>
<dbReference type="RefSeq" id="WP_166205102.1">
    <property type="nucleotide sequence ID" value="NZ_CP088285.1"/>
</dbReference>
<dbReference type="EMBL" id="JAAOLE020000001">
    <property type="protein sequence ID" value="NVI45625.1"/>
    <property type="molecule type" value="Genomic_DNA"/>
</dbReference>
<dbReference type="Proteomes" id="UP001432046">
    <property type="component" value="Chromosome"/>
</dbReference>
<dbReference type="EMBL" id="CP147711">
    <property type="protein sequence ID" value="WXC76541.1"/>
    <property type="molecule type" value="Genomic_DNA"/>
</dbReference>
<dbReference type="AlphaFoldDB" id="A0A973W1Y2"/>
<evidence type="ECO:0000313" key="3">
    <source>
        <dbReference type="Proteomes" id="UP001432046"/>
    </source>
</evidence>
<proteinExistence type="predicted"/>
<gene>
    <name evidence="1" type="ORF">HAP48_022210</name>
    <name evidence="2" type="ORF">WDK88_23910</name>
</gene>